<dbReference type="Proteomes" id="UP000026962">
    <property type="component" value="Chromosome 12"/>
</dbReference>
<organism evidence="1">
    <name type="scientific">Oryza punctata</name>
    <name type="common">Red rice</name>
    <dbReference type="NCBI Taxonomy" id="4537"/>
    <lineage>
        <taxon>Eukaryota</taxon>
        <taxon>Viridiplantae</taxon>
        <taxon>Streptophyta</taxon>
        <taxon>Embryophyta</taxon>
        <taxon>Tracheophyta</taxon>
        <taxon>Spermatophyta</taxon>
        <taxon>Magnoliopsida</taxon>
        <taxon>Liliopsida</taxon>
        <taxon>Poales</taxon>
        <taxon>Poaceae</taxon>
        <taxon>BOP clade</taxon>
        <taxon>Oryzoideae</taxon>
        <taxon>Oryzeae</taxon>
        <taxon>Oryzinae</taxon>
        <taxon>Oryza</taxon>
    </lineage>
</organism>
<dbReference type="EnsemblPlants" id="OPUNC12G09100.1">
    <property type="protein sequence ID" value="OPUNC12G09100.1"/>
    <property type="gene ID" value="OPUNC12G09100"/>
</dbReference>
<reference evidence="1" key="2">
    <citation type="submission" date="2018-05" db="EMBL/GenBank/DDBJ databases">
        <title>OpunRS2 (Oryza punctata Reference Sequence Version 2).</title>
        <authorList>
            <person name="Zhang J."/>
            <person name="Kudrna D."/>
            <person name="Lee S."/>
            <person name="Talag J."/>
            <person name="Welchert J."/>
            <person name="Wing R.A."/>
        </authorList>
    </citation>
    <scope>NUCLEOTIDE SEQUENCE [LARGE SCALE GENOMIC DNA]</scope>
</reference>
<dbReference type="HOGENOM" id="CLU_079488_1_0_1"/>
<evidence type="ECO:0000313" key="2">
    <source>
        <dbReference type="Proteomes" id="UP000026962"/>
    </source>
</evidence>
<proteinExistence type="predicted"/>
<reference evidence="1" key="1">
    <citation type="submission" date="2015-04" db="UniProtKB">
        <authorList>
            <consortium name="EnsemblPlants"/>
        </authorList>
    </citation>
    <scope>IDENTIFICATION</scope>
</reference>
<sequence length="276" mass="31113">MPPRAPPPTELQVGDLDVDLVASDDFRMAIREDGLPYHAWQVVHPASMAYIRHLVESLEDLNFDDACMLQLDDDESDLFSVHRPEITGVPHDIESAIDTLEEILSRGSPTLVAYQREDIRERRAFQEEKVRAAMADVRYVDGLVDEHMDAVEGTRARIHGARSSKQQVLGKLTAAEAAAADGTGEAAVVASLELEFDEAEDKEIALEAKFMRLWLSVLTLNKHRGVAKRRFEDEVEELMDIPELPGRSEDEHLVGDAEERYEDSVLLLDEFLDMQY</sequence>
<keyword evidence="2" id="KW-1185">Reference proteome</keyword>
<dbReference type="Gramene" id="OPUNC12G09100.1">
    <property type="protein sequence ID" value="OPUNC12G09100.1"/>
    <property type="gene ID" value="OPUNC12G09100"/>
</dbReference>
<name>A0A0E0MLV2_ORYPU</name>
<protein>
    <submittedName>
        <fullName evidence="1">Uncharacterized protein</fullName>
    </submittedName>
</protein>
<dbReference type="OMA" id="AVHKHRG"/>
<evidence type="ECO:0000313" key="1">
    <source>
        <dbReference type="EnsemblPlants" id="OPUNC12G09100.1"/>
    </source>
</evidence>
<accession>A0A0E0MLV2</accession>
<dbReference type="AlphaFoldDB" id="A0A0E0MLV2"/>